<accession>A0AAV9ZLH5</accession>
<protein>
    <recommendedName>
        <fullName evidence="4">F-box domain-containing protein</fullName>
    </recommendedName>
</protein>
<gene>
    <name evidence="2" type="ORF">R3P38DRAFT_3102782</name>
</gene>
<dbReference type="EMBL" id="JAWWNJ010000133">
    <property type="protein sequence ID" value="KAK6985073.1"/>
    <property type="molecule type" value="Genomic_DNA"/>
</dbReference>
<feature type="coiled-coil region" evidence="1">
    <location>
        <begin position="39"/>
        <end position="73"/>
    </location>
</feature>
<sequence length="418" mass="46694">MHPEFSSSALPTPAQLAAIRDILRSGTVPTDTATLRATISAASSELERYDAEIQEIQNEMNRLLSERAALQSYTDSCRSVFSPICRLPSEVLSLVFDHCFPSPDERDRSPDQELRRPCKVCLIWHRCVMGTPGLWCKIWTLLSLIETSLTLGGNHPLMIRLTLSSSPESRLVMELLSKHASRWRQFGLRLSADPDQHLRQALAGVKGNLGQLSQYPALPWPQVDLIVYQAQAADNPVNCFTLLTSLTSKASSKLELNLEGMTSNVPWHPPTTPQLVGRVLDCLTPFPALSSLNFSRRRGAQLPSISTSLSIHVIITDMEVLQCLQLLPKLQMLRGLVCESDESTVPLVADLQCLELSSTFAFTSSVYVESIRSRVRWRRCVEQPFRAYAISMEEEVISAQLNAVEGLEFRSFLQLKCL</sequence>
<keyword evidence="3" id="KW-1185">Reference proteome</keyword>
<evidence type="ECO:0008006" key="4">
    <source>
        <dbReference type="Google" id="ProtNLM"/>
    </source>
</evidence>
<name>A0AAV9ZLH5_9AGAR</name>
<organism evidence="2 3">
    <name type="scientific">Favolaschia claudopus</name>
    <dbReference type="NCBI Taxonomy" id="2862362"/>
    <lineage>
        <taxon>Eukaryota</taxon>
        <taxon>Fungi</taxon>
        <taxon>Dikarya</taxon>
        <taxon>Basidiomycota</taxon>
        <taxon>Agaricomycotina</taxon>
        <taxon>Agaricomycetes</taxon>
        <taxon>Agaricomycetidae</taxon>
        <taxon>Agaricales</taxon>
        <taxon>Marasmiineae</taxon>
        <taxon>Mycenaceae</taxon>
        <taxon>Favolaschia</taxon>
    </lineage>
</organism>
<reference evidence="2 3" key="1">
    <citation type="journal article" date="2024" name="J Genomics">
        <title>Draft genome sequencing and assembly of Favolaschia claudopus CIRM-BRFM 2984 isolated from oak limbs.</title>
        <authorList>
            <person name="Navarro D."/>
            <person name="Drula E."/>
            <person name="Chaduli D."/>
            <person name="Cazenave R."/>
            <person name="Ahrendt S."/>
            <person name="Wang J."/>
            <person name="Lipzen A."/>
            <person name="Daum C."/>
            <person name="Barry K."/>
            <person name="Grigoriev I.V."/>
            <person name="Favel A."/>
            <person name="Rosso M.N."/>
            <person name="Martin F."/>
        </authorList>
    </citation>
    <scope>NUCLEOTIDE SEQUENCE [LARGE SCALE GENOMIC DNA]</scope>
    <source>
        <strain evidence="2 3">CIRM-BRFM 2984</strain>
    </source>
</reference>
<dbReference type="AlphaFoldDB" id="A0AAV9ZLH5"/>
<evidence type="ECO:0000313" key="3">
    <source>
        <dbReference type="Proteomes" id="UP001362999"/>
    </source>
</evidence>
<dbReference type="Proteomes" id="UP001362999">
    <property type="component" value="Unassembled WGS sequence"/>
</dbReference>
<evidence type="ECO:0000313" key="2">
    <source>
        <dbReference type="EMBL" id="KAK6985073.1"/>
    </source>
</evidence>
<keyword evidence="1" id="KW-0175">Coiled coil</keyword>
<evidence type="ECO:0000256" key="1">
    <source>
        <dbReference type="SAM" id="Coils"/>
    </source>
</evidence>
<comment type="caution">
    <text evidence="2">The sequence shown here is derived from an EMBL/GenBank/DDBJ whole genome shotgun (WGS) entry which is preliminary data.</text>
</comment>
<proteinExistence type="predicted"/>